<accession>A0A6A5REH2</accession>
<dbReference type="AlphaFoldDB" id="A0A6A5REH2"/>
<gene>
    <name evidence="2" type="ORF">M421DRAFT_69634</name>
</gene>
<evidence type="ECO:0000313" key="3">
    <source>
        <dbReference type="Proteomes" id="UP000800082"/>
    </source>
</evidence>
<dbReference type="OrthoDB" id="3750320at2759"/>
<evidence type="ECO:0000256" key="1">
    <source>
        <dbReference type="SAM" id="MobiDB-lite"/>
    </source>
</evidence>
<feature type="non-terminal residue" evidence="2">
    <location>
        <position position="1"/>
    </location>
</feature>
<dbReference type="RefSeq" id="XP_033445756.1">
    <property type="nucleotide sequence ID" value="XM_033596623.1"/>
</dbReference>
<keyword evidence="3" id="KW-1185">Reference proteome</keyword>
<sequence length="289" mass="32410">QLTTLRKHFKVTDQQRRLELAAKYSDIQKKPKNQSTQAWLDEYSQITSQCAQESMPEMTETQAQWQFIHAVRDLGDEAWAQAQFLAMEQGESNALLPTPTLQDLISQYQQTVPTAQNATQPLGSFTSLSITEPKPNNHPKKDRSTGRFKDFEPSTKALSKLVVSFQNKDTLKKVKKAYKDAGIRWTFDLEKAKAEIAKRKNSASRHAHQADTASDCSSDGYASNTACLKQPLQLLQSNTALSLHAQSLQHRWVMDPGSDVHICNKAGSNWKQIKLPSSQDTVQAGCNSY</sequence>
<feature type="region of interest" description="Disordered" evidence="1">
    <location>
        <begin position="199"/>
        <end position="219"/>
    </location>
</feature>
<dbReference type="GeneID" id="54354290"/>
<feature type="region of interest" description="Disordered" evidence="1">
    <location>
        <begin position="126"/>
        <end position="150"/>
    </location>
</feature>
<dbReference type="Proteomes" id="UP000800082">
    <property type="component" value="Unassembled WGS sequence"/>
</dbReference>
<dbReference type="EMBL" id="ML978983">
    <property type="protein sequence ID" value="KAF1925504.1"/>
    <property type="molecule type" value="Genomic_DNA"/>
</dbReference>
<name>A0A6A5REH2_9PLEO</name>
<protein>
    <submittedName>
        <fullName evidence="2">Uncharacterized protein</fullName>
    </submittedName>
</protein>
<organism evidence="2 3">
    <name type="scientific">Didymella exigua CBS 183.55</name>
    <dbReference type="NCBI Taxonomy" id="1150837"/>
    <lineage>
        <taxon>Eukaryota</taxon>
        <taxon>Fungi</taxon>
        <taxon>Dikarya</taxon>
        <taxon>Ascomycota</taxon>
        <taxon>Pezizomycotina</taxon>
        <taxon>Dothideomycetes</taxon>
        <taxon>Pleosporomycetidae</taxon>
        <taxon>Pleosporales</taxon>
        <taxon>Pleosporineae</taxon>
        <taxon>Didymellaceae</taxon>
        <taxon>Didymella</taxon>
    </lineage>
</organism>
<evidence type="ECO:0000313" key="2">
    <source>
        <dbReference type="EMBL" id="KAF1925504.1"/>
    </source>
</evidence>
<proteinExistence type="predicted"/>
<reference evidence="2" key="1">
    <citation type="journal article" date="2020" name="Stud. Mycol.">
        <title>101 Dothideomycetes genomes: a test case for predicting lifestyles and emergence of pathogens.</title>
        <authorList>
            <person name="Haridas S."/>
            <person name="Albert R."/>
            <person name="Binder M."/>
            <person name="Bloem J."/>
            <person name="Labutti K."/>
            <person name="Salamov A."/>
            <person name="Andreopoulos B."/>
            <person name="Baker S."/>
            <person name="Barry K."/>
            <person name="Bills G."/>
            <person name="Bluhm B."/>
            <person name="Cannon C."/>
            <person name="Castanera R."/>
            <person name="Culley D."/>
            <person name="Daum C."/>
            <person name="Ezra D."/>
            <person name="Gonzalez J."/>
            <person name="Henrissat B."/>
            <person name="Kuo A."/>
            <person name="Liang C."/>
            <person name="Lipzen A."/>
            <person name="Lutzoni F."/>
            <person name="Magnuson J."/>
            <person name="Mondo S."/>
            <person name="Nolan M."/>
            <person name="Ohm R."/>
            <person name="Pangilinan J."/>
            <person name="Park H.-J."/>
            <person name="Ramirez L."/>
            <person name="Alfaro M."/>
            <person name="Sun H."/>
            <person name="Tritt A."/>
            <person name="Yoshinaga Y."/>
            <person name="Zwiers L.-H."/>
            <person name="Turgeon B."/>
            <person name="Goodwin S."/>
            <person name="Spatafora J."/>
            <person name="Crous P."/>
            <person name="Grigoriev I."/>
        </authorList>
    </citation>
    <scope>NUCLEOTIDE SEQUENCE</scope>
    <source>
        <strain evidence="2">CBS 183.55</strain>
    </source>
</reference>